<gene>
    <name evidence="1" type="ORF">M0R45_006735</name>
</gene>
<sequence>MRSAYTQFKWKLHDHYQKCGTPAQGRATLPPPDLWGTRPAEDWHWLCDQLYTDPKYIEKCKKNSANRKEQQSTHRGGAMPFIQHALRTAKEGKPLSFIDNWGAMYQDSNHKWVSDAARDRFNKLKNKREEIKEK</sequence>
<evidence type="ECO:0000313" key="2">
    <source>
        <dbReference type="Proteomes" id="UP001457282"/>
    </source>
</evidence>
<proteinExistence type="predicted"/>
<accession>A0AAW1YS31</accession>
<dbReference type="AlphaFoldDB" id="A0AAW1YS31"/>
<name>A0AAW1YS31_RUBAR</name>
<dbReference type="InterPro" id="IPR004252">
    <property type="entry name" value="Probable_transposase_24"/>
</dbReference>
<dbReference type="EMBL" id="JBEDUW010000001">
    <property type="protein sequence ID" value="KAK9951280.1"/>
    <property type="molecule type" value="Genomic_DNA"/>
</dbReference>
<keyword evidence="2" id="KW-1185">Reference proteome</keyword>
<reference evidence="1 2" key="1">
    <citation type="journal article" date="2023" name="G3 (Bethesda)">
        <title>A chromosome-length genome assembly and annotation of blackberry (Rubus argutus, cv. 'Hillquist').</title>
        <authorList>
            <person name="Bruna T."/>
            <person name="Aryal R."/>
            <person name="Dudchenko O."/>
            <person name="Sargent D.J."/>
            <person name="Mead D."/>
            <person name="Buti M."/>
            <person name="Cavallini A."/>
            <person name="Hytonen T."/>
            <person name="Andres J."/>
            <person name="Pham M."/>
            <person name="Weisz D."/>
            <person name="Mascagni F."/>
            <person name="Usai G."/>
            <person name="Natali L."/>
            <person name="Bassil N."/>
            <person name="Fernandez G.E."/>
            <person name="Lomsadze A."/>
            <person name="Armour M."/>
            <person name="Olukolu B."/>
            <person name="Poorten T."/>
            <person name="Britton C."/>
            <person name="Davik J."/>
            <person name="Ashrafi H."/>
            <person name="Aiden E.L."/>
            <person name="Borodovsky M."/>
            <person name="Worthington M."/>
        </authorList>
    </citation>
    <scope>NUCLEOTIDE SEQUENCE [LARGE SCALE GENOMIC DNA]</scope>
    <source>
        <strain evidence="1">PI 553951</strain>
    </source>
</reference>
<comment type="caution">
    <text evidence="1">The sequence shown here is derived from an EMBL/GenBank/DDBJ whole genome shotgun (WGS) entry which is preliminary data.</text>
</comment>
<dbReference type="Pfam" id="PF03004">
    <property type="entry name" value="Transposase_24"/>
    <property type="match status" value="1"/>
</dbReference>
<protein>
    <submittedName>
        <fullName evidence="1">Uncharacterized protein</fullName>
    </submittedName>
</protein>
<evidence type="ECO:0000313" key="1">
    <source>
        <dbReference type="EMBL" id="KAK9951280.1"/>
    </source>
</evidence>
<dbReference type="Proteomes" id="UP001457282">
    <property type="component" value="Unassembled WGS sequence"/>
</dbReference>
<organism evidence="1 2">
    <name type="scientific">Rubus argutus</name>
    <name type="common">Southern blackberry</name>
    <dbReference type="NCBI Taxonomy" id="59490"/>
    <lineage>
        <taxon>Eukaryota</taxon>
        <taxon>Viridiplantae</taxon>
        <taxon>Streptophyta</taxon>
        <taxon>Embryophyta</taxon>
        <taxon>Tracheophyta</taxon>
        <taxon>Spermatophyta</taxon>
        <taxon>Magnoliopsida</taxon>
        <taxon>eudicotyledons</taxon>
        <taxon>Gunneridae</taxon>
        <taxon>Pentapetalae</taxon>
        <taxon>rosids</taxon>
        <taxon>fabids</taxon>
        <taxon>Rosales</taxon>
        <taxon>Rosaceae</taxon>
        <taxon>Rosoideae</taxon>
        <taxon>Rosoideae incertae sedis</taxon>
        <taxon>Rubus</taxon>
    </lineage>
</organism>